<proteinExistence type="predicted"/>
<reference evidence="2 3" key="2">
    <citation type="journal article" date="2014" name="J. Gen. Appl. Microbiol.">
        <title>The early diverging ascomycetous budding yeast Saitoella complicata has three histone deacetylases belonging to the Clr6, Hos2, and Rpd3 lineages.</title>
        <authorList>
            <person name="Nishida H."/>
            <person name="Matsumoto T."/>
            <person name="Kondo S."/>
            <person name="Hamamoto M."/>
            <person name="Yoshikawa H."/>
        </authorList>
    </citation>
    <scope>NUCLEOTIDE SEQUENCE [LARGE SCALE GENOMIC DNA]</scope>
    <source>
        <strain evidence="2 3">NRRL Y-17804</strain>
    </source>
</reference>
<dbReference type="Proteomes" id="UP000033140">
    <property type="component" value="Unassembled WGS sequence"/>
</dbReference>
<reference evidence="2 3" key="3">
    <citation type="journal article" date="2015" name="Genome Announc.">
        <title>Draft Genome Sequence of the Archiascomycetous Yeast Saitoella complicata.</title>
        <authorList>
            <person name="Yamauchi K."/>
            <person name="Kondo S."/>
            <person name="Hamamoto M."/>
            <person name="Takahashi Y."/>
            <person name="Ogura Y."/>
            <person name="Hayashi T."/>
            <person name="Nishida H."/>
        </authorList>
    </citation>
    <scope>NUCLEOTIDE SEQUENCE [LARGE SCALE GENOMIC DNA]</scope>
    <source>
        <strain evidence="2 3">NRRL Y-17804</strain>
    </source>
</reference>
<protein>
    <recommendedName>
        <fullName evidence="4">DNA-directed RNA polymerase I subunit RPA34</fullName>
    </recommendedName>
</protein>
<feature type="compositionally biased region" description="Acidic residues" evidence="1">
    <location>
        <begin position="177"/>
        <end position="189"/>
    </location>
</feature>
<evidence type="ECO:0000313" key="3">
    <source>
        <dbReference type="Proteomes" id="UP000033140"/>
    </source>
</evidence>
<feature type="compositionally biased region" description="Basic residues" evidence="1">
    <location>
        <begin position="213"/>
        <end position="223"/>
    </location>
</feature>
<feature type="region of interest" description="Disordered" evidence="1">
    <location>
        <begin position="1"/>
        <end position="41"/>
    </location>
</feature>
<comment type="caution">
    <text evidence="2">The sequence shown here is derived from an EMBL/GenBank/DDBJ whole genome shotgun (WGS) entry which is preliminary data.</text>
</comment>
<accession>A0A0E9N9X3</accession>
<feature type="compositionally biased region" description="Acidic residues" evidence="1">
    <location>
        <begin position="15"/>
        <end position="28"/>
    </location>
</feature>
<evidence type="ECO:0008006" key="4">
    <source>
        <dbReference type="Google" id="ProtNLM"/>
    </source>
</evidence>
<dbReference type="Pfam" id="PF08208">
    <property type="entry name" value="RNA_polI_A34"/>
    <property type="match status" value="1"/>
</dbReference>
<evidence type="ECO:0000256" key="1">
    <source>
        <dbReference type="SAM" id="MobiDB-lite"/>
    </source>
</evidence>
<sequence>MSTSTEPTLSKELVSSDEEDSDVSDTEDVYTPPAGFTPLDTKTKSLLSASTLKDKEVWLFKVPAGTKMSEIKSLAVSAKTKRIGGEVEVGGKRWSVKEDVKEEAEFKLIAPTDKGYTVAHEPKFSKTITMTEAVDLPKIQYPEGDLSVPKKVQPEGMRMRFLPIGFGKGDPGVMGDFEGEERDGDVEMEDAPKAKKAKTEEKKSKKDGEKKEKKAKKEKKSKA</sequence>
<reference evidence="2 3" key="1">
    <citation type="journal article" date="2011" name="J. Gen. Appl. Microbiol.">
        <title>Draft genome sequencing of the enigmatic yeast Saitoella complicata.</title>
        <authorList>
            <person name="Nishida H."/>
            <person name="Hamamoto M."/>
            <person name="Sugiyama J."/>
        </authorList>
    </citation>
    <scope>NUCLEOTIDE SEQUENCE [LARGE SCALE GENOMIC DNA]</scope>
    <source>
        <strain evidence="2 3">NRRL Y-17804</strain>
    </source>
</reference>
<feature type="region of interest" description="Disordered" evidence="1">
    <location>
        <begin position="170"/>
        <end position="223"/>
    </location>
</feature>
<dbReference type="InterPro" id="IPR053263">
    <property type="entry name" value="Euk_RPA34_RNAP_subunit"/>
</dbReference>
<dbReference type="EMBL" id="BACD03000004">
    <property type="protein sequence ID" value="GAO46593.1"/>
    <property type="molecule type" value="Genomic_DNA"/>
</dbReference>
<dbReference type="OMA" id="HFPTGYG"/>
<keyword evidence="3" id="KW-1185">Reference proteome</keyword>
<dbReference type="PANTHER" id="PTHR28155">
    <property type="entry name" value="ACR243WP"/>
    <property type="match status" value="1"/>
</dbReference>
<name>A0A0E9N9X3_SAICN</name>
<dbReference type="RefSeq" id="XP_019027552.1">
    <property type="nucleotide sequence ID" value="XM_019168236.1"/>
</dbReference>
<feature type="compositionally biased region" description="Basic and acidic residues" evidence="1">
    <location>
        <begin position="190"/>
        <end position="212"/>
    </location>
</feature>
<dbReference type="AlphaFoldDB" id="A0A0E9N9X3"/>
<dbReference type="InterPro" id="IPR013240">
    <property type="entry name" value="DNA-dir_RNA_pol1_su_RPA34"/>
</dbReference>
<organism evidence="2 3">
    <name type="scientific">Saitoella complicata (strain BCRC 22490 / CBS 7301 / JCM 7358 / NBRC 10748 / NRRL Y-17804)</name>
    <dbReference type="NCBI Taxonomy" id="698492"/>
    <lineage>
        <taxon>Eukaryota</taxon>
        <taxon>Fungi</taxon>
        <taxon>Dikarya</taxon>
        <taxon>Ascomycota</taxon>
        <taxon>Taphrinomycotina</taxon>
        <taxon>Taphrinomycotina incertae sedis</taxon>
        <taxon>Saitoella</taxon>
    </lineage>
</organism>
<dbReference type="STRING" id="698492.A0A0E9N9X3"/>
<dbReference type="GO" id="GO:0006360">
    <property type="term" value="P:transcription by RNA polymerase I"/>
    <property type="evidence" value="ECO:0007669"/>
    <property type="project" value="InterPro"/>
</dbReference>
<dbReference type="OrthoDB" id="76224at2759"/>
<dbReference type="PANTHER" id="PTHR28155:SF1">
    <property type="entry name" value="DNA-DIRECTED RNA POLYMERASE I SUBUNIT RPA34.5-DOMAIN-CONTAINING PROTEIN"/>
    <property type="match status" value="1"/>
</dbReference>
<dbReference type="Gene3D" id="6.20.250.70">
    <property type="match status" value="1"/>
</dbReference>
<evidence type="ECO:0000313" key="2">
    <source>
        <dbReference type="EMBL" id="GAO46593.1"/>
    </source>
</evidence>
<gene>
    <name evidence="2" type="ORF">G7K_0820-t1</name>
</gene>